<sequence length="67" mass="7429">MFFSQVLRSSARAAPIKRYTGGRVGESWVITEGRRLIPEVLQWSAALSICLGWPGAVYFLSKARKAS</sequence>
<evidence type="ECO:0000313" key="2">
    <source>
        <dbReference type="Proteomes" id="UP001162087"/>
    </source>
</evidence>
<name>A0AA35JFX1_SACK1</name>
<dbReference type="GeneID" id="80923073"/>
<evidence type="ECO:0000313" key="1">
    <source>
        <dbReference type="EMBL" id="CAI4058195.1"/>
    </source>
</evidence>
<keyword evidence="2" id="KW-1185">Reference proteome</keyword>
<gene>
    <name evidence="1" type="primary">SKDI04G3460</name>
    <name evidence="1" type="ORF">SKDI_04G3460</name>
</gene>
<dbReference type="Proteomes" id="UP001162087">
    <property type="component" value="Chromosome 4"/>
</dbReference>
<dbReference type="AlphaFoldDB" id="A0AA35JFX1"/>
<dbReference type="RefSeq" id="XP_056086773.1">
    <property type="nucleotide sequence ID" value="XM_056232500.1"/>
</dbReference>
<protein>
    <submittedName>
        <fullName evidence="1">Uncharacterized protein</fullName>
    </submittedName>
</protein>
<reference evidence="1" key="1">
    <citation type="submission" date="2022-10" db="EMBL/GenBank/DDBJ databases">
        <authorList>
            <person name="Byrne P K."/>
        </authorList>
    </citation>
    <scope>NUCLEOTIDE SEQUENCE</scope>
    <source>
        <strain evidence="1">IFO1802</strain>
    </source>
</reference>
<dbReference type="EMBL" id="OX365899">
    <property type="protein sequence ID" value="CAI4058195.1"/>
    <property type="molecule type" value="Genomic_DNA"/>
</dbReference>
<proteinExistence type="predicted"/>
<organism evidence="1 2">
    <name type="scientific">Saccharomyces kudriavzevii (strain ATCC MYA-4449 / AS 2.2408 / CBS 8840 / NBRC 1802 / NCYC 2889)</name>
    <name type="common">Yeast</name>
    <dbReference type="NCBI Taxonomy" id="226230"/>
    <lineage>
        <taxon>Eukaryota</taxon>
        <taxon>Fungi</taxon>
        <taxon>Dikarya</taxon>
        <taxon>Ascomycota</taxon>
        <taxon>Saccharomycotina</taxon>
        <taxon>Saccharomycetes</taxon>
        <taxon>Saccharomycetales</taxon>
        <taxon>Saccharomycetaceae</taxon>
        <taxon>Saccharomyces</taxon>
    </lineage>
</organism>
<accession>A0AA35JFX1</accession>